<gene>
    <name evidence="1" type="ORF">A4A58_02090</name>
</gene>
<dbReference type="PANTHER" id="PTHR40266:SF2">
    <property type="entry name" value="TOXIN HIGB-1"/>
    <property type="match status" value="1"/>
</dbReference>
<dbReference type="OrthoDB" id="9801102at2"/>
<evidence type="ECO:0000313" key="1">
    <source>
        <dbReference type="EMBL" id="KZD25264.1"/>
    </source>
</evidence>
<dbReference type="InterPro" id="IPR007711">
    <property type="entry name" value="HigB-1"/>
</dbReference>
<dbReference type="InterPro" id="IPR035093">
    <property type="entry name" value="RelE/ParE_toxin_dom_sf"/>
</dbReference>
<sequence length="94" mass="10851">MIKTFADRRTADIFAGKPVRKGFPGDIIDVARRKLDMLDSVTTLESLKLPPSNRLHLLKGDRKGQHAIWINSQWPLCFVWRDADAYDVEIVDYH</sequence>
<evidence type="ECO:0000313" key="2">
    <source>
        <dbReference type="Proteomes" id="UP000076574"/>
    </source>
</evidence>
<organism evidence="1 2">
    <name type="scientific">Tardiphaga robiniae</name>
    <dbReference type="NCBI Taxonomy" id="943830"/>
    <lineage>
        <taxon>Bacteria</taxon>
        <taxon>Pseudomonadati</taxon>
        <taxon>Pseudomonadota</taxon>
        <taxon>Alphaproteobacteria</taxon>
        <taxon>Hyphomicrobiales</taxon>
        <taxon>Nitrobacteraceae</taxon>
        <taxon>Tardiphaga</taxon>
    </lineage>
</organism>
<dbReference type="PANTHER" id="PTHR40266">
    <property type="entry name" value="TOXIN HIGB-1"/>
    <property type="match status" value="1"/>
</dbReference>
<protein>
    <recommendedName>
        <fullName evidence="3">Plasmid maintenance system killer protein</fullName>
    </recommendedName>
</protein>
<dbReference type="AlphaFoldDB" id="A0A161QUM0"/>
<dbReference type="RefSeq" id="WP_068729348.1">
    <property type="nucleotide sequence ID" value="NZ_LVYV01000001.1"/>
</dbReference>
<dbReference type="Pfam" id="PF05015">
    <property type="entry name" value="HigB-like_toxin"/>
    <property type="match status" value="1"/>
</dbReference>
<evidence type="ECO:0008006" key="3">
    <source>
        <dbReference type="Google" id="ProtNLM"/>
    </source>
</evidence>
<dbReference type="Gene3D" id="3.30.2310.20">
    <property type="entry name" value="RelE-like"/>
    <property type="match status" value="1"/>
</dbReference>
<proteinExistence type="predicted"/>
<dbReference type="Proteomes" id="UP000076574">
    <property type="component" value="Unassembled WGS sequence"/>
</dbReference>
<dbReference type="STRING" id="943830.A4A58_02090"/>
<dbReference type="SUPFAM" id="SSF143011">
    <property type="entry name" value="RelE-like"/>
    <property type="match status" value="1"/>
</dbReference>
<reference evidence="1 2" key="1">
    <citation type="submission" date="2016-03" db="EMBL/GenBank/DDBJ databases">
        <title>Microsymbionts genomes from the relict species Vavilovia formosa (Stev.) Fed.</title>
        <authorList>
            <person name="Kopat V."/>
            <person name="Chirak E."/>
            <person name="Kimeklis A."/>
            <person name="Andronov E."/>
        </authorList>
    </citation>
    <scope>NUCLEOTIDE SEQUENCE [LARGE SCALE GENOMIC DNA]</scope>
    <source>
        <strain evidence="1 2">Vaf07</strain>
    </source>
</reference>
<comment type="caution">
    <text evidence="1">The sequence shown here is derived from an EMBL/GenBank/DDBJ whole genome shotgun (WGS) entry which is preliminary data.</text>
</comment>
<accession>A0A161QUM0</accession>
<keyword evidence="2" id="KW-1185">Reference proteome</keyword>
<name>A0A161QUM0_9BRAD</name>
<dbReference type="EMBL" id="LVYV01000001">
    <property type="protein sequence ID" value="KZD25264.1"/>
    <property type="molecule type" value="Genomic_DNA"/>
</dbReference>